<keyword evidence="3" id="KW-1185">Reference proteome</keyword>
<comment type="caution">
    <text evidence="2">The sequence shown here is derived from an EMBL/GenBank/DDBJ whole genome shotgun (WGS) entry which is preliminary data.</text>
</comment>
<feature type="compositionally biased region" description="Basic and acidic residues" evidence="1">
    <location>
        <begin position="109"/>
        <end position="131"/>
    </location>
</feature>
<evidence type="ECO:0000313" key="3">
    <source>
        <dbReference type="Proteomes" id="UP000242418"/>
    </source>
</evidence>
<name>A0AB37ZDF9_9PSED</name>
<protein>
    <recommendedName>
        <fullName evidence="4">StbA</fullName>
    </recommendedName>
</protein>
<evidence type="ECO:0000256" key="1">
    <source>
        <dbReference type="SAM" id="MobiDB-lite"/>
    </source>
</evidence>
<feature type="region of interest" description="Disordered" evidence="1">
    <location>
        <begin position="71"/>
        <end position="146"/>
    </location>
</feature>
<evidence type="ECO:0000313" key="2">
    <source>
        <dbReference type="EMBL" id="SCW89569.1"/>
    </source>
</evidence>
<dbReference type="RefSeq" id="WP_090256235.1">
    <property type="nucleotide sequence ID" value="NZ_FMTL01000011.1"/>
</dbReference>
<sequence>MTDTDQLKTMISGLATKTVYGQLEPLMPEIDRRIREGVPRAEIHKLITAQGIEISEGTFYNYLHRYRKRNAKTATPSKAAIKPNLEQPQNGNSAPVPQEPKPDTSLQAEVKDEAEPSLDEMLKNEQSREEFTNQFMTQRPIRRKKP</sequence>
<dbReference type="Proteomes" id="UP000242418">
    <property type="component" value="Unassembled WGS sequence"/>
</dbReference>
<accession>A0AB37ZDF9</accession>
<feature type="compositionally biased region" description="Polar residues" evidence="1">
    <location>
        <begin position="86"/>
        <end position="95"/>
    </location>
</feature>
<dbReference type="EMBL" id="FMTL01000011">
    <property type="protein sequence ID" value="SCW89569.1"/>
    <property type="molecule type" value="Genomic_DNA"/>
</dbReference>
<gene>
    <name evidence="2" type="ORF">SAMN05216370_0048</name>
</gene>
<proteinExistence type="predicted"/>
<organism evidence="2 3">
    <name type="scientific">Pseudomonas peli</name>
    <dbReference type="NCBI Taxonomy" id="592361"/>
    <lineage>
        <taxon>Bacteria</taxon>
        <taxon>Pseudomonadati</taxon>
        <taxon>Pseudomonadota</taxon>
        <taxon>Gammaproteobacteria</taxon>
        <taxon>Pseudomonadales</taxon>
        <taxon>Pseudomonadaceae</taxon>
        <taxon>Pseudomonas</taxon>
    </lineage>
</organism>
<dbReference type="AlphaFoldDB" id="A0AB37ZDF9"/>
<reference evidence="2 3" key="1">
    <citation type="submission" date="2016-10" db="EMBL/GenBank/DDBJ databases">
        <authorList>
            <person name="Varghese N."/>
            <person name="Submissions S."/>
        </authorList>
    </citation>
    <scope>NUCLEOTIDE SEQUENCE [LARGE SCALE GENOMIC DNA]</scope>
    <source>
        <strain evidence="2 3">DSM 17833</strain>
    </source>
</reference>
<evidence type="ECO:0008006" key="4">
    <source>
        <dbReference type="Google" id="ProtNLM"/>
    </source>
</evidence>